<dbReference type="InterPro" id="IPR051834">
    <property type="entry name" value="RING_finger_E3_ligase"/>
</dbReference>
<sequence>MNSLPSPFENDELIEMGTKSDWNLSISSIFITHASGSVLQSYLHKNGSLSRLLVVVNSTGEEILTVPTFWDMFVTFLQLSIVLWTSIGLLYFFSFLMGVFQRFKRRLAIRQMHSIVVDSNNFHDSYCTECSICLEEFKKGDHVKVLPCKHVFHEHCAKEWIVDVRGVCPLCRQGIFAKEGEVGLEGKDDW</sequence>
<proteinExistence type="predicted"/>
<dbReference type="Pfam" id="PF13639">
    <property type="entry name" value="zf-RING_2"/>
    <property type="match status" value="1"/>
</dbReference>
<dbReference type="GO" id="GO:0005634">
    <property type="term" value="C:nucleus"/>
    <property type="evidence" value="ECO:0007669"/>
    <property type="project" value="TreeGrafter"/>
</dbReference>
<keyword evidence="3" id="KW-0862">Zinc</keyword>
<evidence type="ECO:0000259" key="6">
    <source>
        <dbReference type="PROSITE" id="PS50089"/>
    </source>
</evidence>
<keyword evidence="2 4" id="KW-0863">Zinc-finger</keyword>
<keyword evidence="5" id="KW-0472">Membrane</keyword>
<dbReference type="PANTHER" id="PTHR45931:SF3">
    <property type="entry name" value="RING ZINC FINGER-CONTAINING PROTEIN"/>
    <property type="match status" value="1"/>
</dbReference>
<dbReference type="SMART" id="SM00184">
    <property type="entry name" value="RING"/>
    <property type="match status" value="1"/>
</dbReference>
<protein>
    <recommendedName>
        <fullName evidence="6">RING-type domain-containing protein</fullName>
    </recommendedName>
</protein>
<organism evidence="7">
    <name type="scientific">Blastocystis hominis</name>
    <dbReference type="NCBI Taxonomy" id="12968"/>
    <lineage>
        <taxon>Eukaryota</taxon>
        <taxon>Sar</taxon>
        <taxon>Stramenopiles</taxon>
        <taxon>Bigyra</taxon>
        <taxon>Opalozoa</taxon>
        <taxon>Opalinata</taxon>
        <taxon>Blastocystidae</taxon>
        <taxon>Blastocystis</taxon>
    </lineage>
</organism>
<dbReference type="AlphaFoldDB" id="D8M757"/>
<keyword evidence="5" id="KW-1133">Transmembrane helix</keyword>
<evidence type="ECO:0000256" key="4">
    <source>
        <dbReference type="PROSITE-ProRule" id="PRU00175"/>
    </source>
</evidence>
<dbReference type="GO" id="GO:0008270">
    <property type="term" value="F:zinc ion binding"/>
    <property type="evidence" value="ECO:0007669"/>
    <property type="project" value="UniProtKB-KW"/>
</dbReference>
<keyword evidence="5" id="KW-0812">Transmembrane</keyword>
<dbReference type="GO" id="GO:0061630">
    <property type="term" value="F:ubiquitin protein ligase activity"/>
    <property type="evidence" value="ECO:0007669"/>
    <property type="project" value="TreeGrafter"/>
</dbReference>
<keyword evidence="8" id="KW-1185">Reference proteome</keyword>
<dbReference type="RefSeq" id="XP_012897944.1">
    <property type="nucleotide sequence ID" value="XM_013042490.1"/>
</dbReference>
<evidence type="ECO:0000256" key="1">
    <source>
        <dbReference type="ARBA" id="ARBA00022723"/>
    </source>
</evidence>
<accession>D8M757</accession>
<dbReference type="OrthoDB" id="8062037at2759"/>
<dbReference type="GO" id="GO:0006511">
    <property type="term" value="P:ubiquitin-dependent protein catabolic process"/>
    <property type="evidence" value="ECO:0007669"/>
    <property type="project" value="TreeGrafter"/>
</dbReference>
<name>D8M757_BLAHO</name>
<dbReference type="GeneID" id="24920777"/>
<dbReference type="InterPro" id="IPR013083">
    <property type="entry name" value="Znf_RING/FYVE/PHD"/>
</dbReference>
<evidence type="ECO:0000256" key="5">
    <source>
        <dbReference type="SAM" id="Phobius"/>
    </source>
</evidence>
<keyword evidence="1" id="KW-0479">Metal-binding</keyword>
<evidence type="ECO:0000313" key="7">
    <source>
        <dbReference type="EMBL" id="CBK23896.2"/>
    </source>
</evidence>
<feature type="transmembrane region" description="Helical" evidence="5">
    <location>
        <begin position="76"/>
        <end position="100"/>
    </location>
</feature>
<dbReference type="EMBL" id="FN668672">
    <property type="protein sequence ID" value="CBK23896.2"/>
    <property type="molecule type" value="Genomic_DNA"/>
</dbReference>
<gene>
    <name evidence="7" type="ORF">GSBLH_T00003704001</name>
</gene>
<dbReference type="PROSITE" id="PS50089">
    <property type="entry name" value="ZF_RING_2"/>
    <property type="match status" value="1"/>
</dbReference>
<dbReference type="InParanoid" id="D8M757"/>
<evidence type="ECO:0000313" key="8">
    <source>
        <dbReference type="Proteomes" id="UP000008312"/>
    </source>
</evidence>
<dbReference type="PANTHER" id="PTHR45931">
    <property type="entry name" value="SI:CH211-59O9.10"/>
    <property type="match status" value="1"/>
</dbReference>
<reference evidence="7" key="1">
    <citation type="submission" date="2010-02" db="EMBL/GenBank/DDBJ databases">
        <title>Sequencing and annotation of the Blastocystis hominis genome.</title>
        <authorList>
            <person name="Wincker P."/>
        </authorList>
    </citation>
    <scope>NUCLEOTIDE SEQUENCE</scope>
    <source>
        <strain evidence="7">Singapore isolate B</strain>
    </source>
</reference>
<dbReference type="InterPro" id="IPR001841">
    <property type="entry name" value="Znf_RING"/>
</dbReference>
<evidence type="ECO:0000256" key="3">
    <source>
        <dbReference type="ARBA" id="ARBA00022833"/>
    </source>
</evidence>
<evidence type="ECO:0000256" key="2">
    <source>
        <dbReference type="ARBA" id="ARBA00022771"/>
    </source>
</evidence>
<feature type="domain" description="RING-type" evidence="6">
    <location>
        <begin position="130"/>
        <end position="172"/>
    </location>
</feature>
<dbReference type="SUPFAM" id="SSF57850">
    <property type="entry name" value="RING/U-box"/>
    <property type="match status" value="1"/>
</dbReference>
<dbReference type="CDD" id="cd16473">
    <property type="entry name" value="RING-H2_RNF103"/>
    <property type="match status" value="1"/>
</dbReference>
<dbReference type="Gene3D" id="3.30.40.10">
    <property type="entry name" value="Zinc/RING finger domain, C3HC4 (zinc finger)"/>
    <property type="match status" value="1"/>
</dbReference>
<dbReference type="Proteomes" id="UP000008312">
    <property type="component" value="Unassembled WGS sequence"/>
</dbReference>